<dbReference type="RefSeq" id="WP_168056251.1">
    <property type="nucleotide sequence ID" value="NZ_JAAOZT010000009.1"/>
</dbReference>
<evidence type="ECO:0000313" key="9">
    <source>
        <dbReference type="EMBL" id="MBB5199891.1"/>
    </source>
</evidence>
<dbReference type="Pfam" id="PF01925">
    <property type="entry name" value="TauE"/>
    <property type="match status" value="1"/>
</dbReference>
<sequence length="264" mass="27955">MTWDVMWMLAGVAFCAGFFDAIAGGGGLITLPALLLAGIDPISAIATNKFQAASATISATATFARKGLIEWRESRFLILCGMLGGAGGALLVSAINKRWLEMCVPIMLILVAVYFSFSPKLNNLERRQRISILIFSFTVAPILGLYDGIFGPGVGSFFMVGLVLLCGLGMMRAMSFTKLANASCNLGSLSIFITKGVIIWPLAVAMALASFAGAHLGAHAAVRVGPKLVKPLLIVVCCALATKLLSEQSNPLRMAFLDFFVGQL</sequence>
<evidence type="ECO:0000256" key="8">
    <source>
        <dbReference type="RuleBase" id="RU363041"/>
    </source>
</evidence>
<reference evidence="9 10" key="1">
    <citation type="submission" date="2020-08" db="EMBL/GenBank/DDBJ databases">
        <title>Genomic Encyclopedia of Type Strains, Phase IV (KMG-IV): sequencing the most valuable type-strain genomes for metagenomic binning, comparative biology and taxonomic classification.</title>
        <authorList>
            <person name="Goeker M."/>
        </authorList>
    </citation>
    <scope>NUCLEOTIDE SEQUENCE [LARGE SCALE GENOMIC DNA]</scope>
    <source>
        <strain evidence="9 10">DSM 23240</strain>
    </source>
</reference>
<gene>
    <name evidence="9" type="ORF">HNR39_001723</name>
</gene>
<accession>A0A840RTH0</accession>
<keyword evidence="4 8" id="KW-1003">Cell membrane</keyword>
<feature type="transmembrane region" description="Helical" evidence="8">
    <location>
        <begin position="192"/>
        <end position="216"/>
    </location>
</feature>
<evidence type="ECO:0000256" key="1">
    <source>
        <dbReference type="ARBA" id="ARBA00004651"/>
    </source>
</evidence>
<comment type="caution">
    <text evidence="9">The sequence shown here is derived from an EMBL/GenBank/DDBJ whole genome shotgun (WGS) entry which is preliminary data.</text>
</comment>
<keyword evidence="10" id="KW-1185">Reference proteome</keyword>
<evidence type="ECO:0000256" key="2">
    <source>
        <dbReference type="ARBA" id="ARBA00009142"/>
    </source>
</evidence>
<evidence type="ECO:0000313" key="10">
    <source>
        <dbReference type="Proteomes" id="UP000571084"/>
    </source>
</evidence>
<keyword evidence="3" id="KW-0813">Transport</keyword>
<evidence type="ECO:0000256" key="6">
    <source>
        <dbReference type="ARBA" id="ARBA00022989"/>
    </source>
</evidence>
<keyword evidence="7 8" id="KW-0472">Membrane</keyword>
<protein>
    <recommendedName>
        <fullName evidence="8">Probable membrane transporter protein</fullName>
    </recommendedName>
</protein>
<keyword evidence="6 8" id="KW-1133">Transmembrane helix</keyword>
<dbReference type="PANTHER" id="PTHR30269">
    <property type="entry name" value="TRANSMEMBRANE PROTEIN YFCA"/>
    <property type="match status" value="1"/>
</dbReference>
<evidence type="ECO:0000256" key="3">
    <source>
        <dbReference type="ARBA" id="ARBA00022448"/>
    </source>
</evidence>
<evidence type="ECO:0000256" key="4">
    <source>
        <dbReference type="ARBA" id="ARBA00022475"/>
    </source>
</evidence>
<dbReference type="AlphaFoldDB" id="A0A840RTH0"/>
<dbReference type="EMBL" id="JACHHQ010000003">
    <property type="protein sequence ID" value="MBB5199891.1"/>
    <property type="molecule type" value="Genomic_DNA"/>
</dbReference>
<name>A0A840RTH0_9BURK</name>
<feature type="transmembrane region" description="Helical" evidence="8">
    <location>
        <begin position="152"/>
        <end position="171"/>
    </location>
</feature>
<feature type="transmembrane region" description="Helical" evidence="8">
    <location>
        <begin position="76"/>
        <end position="93"/>
    </location>
</feature>
<dbReference type="Proteomes" id="UP000571084">
    <property type="component" value="Unassembled WGS sequence"/>
</dbReference>
<organism evidence="9 10">
    <name type="scientific">Glaciimonas immobilis</name>
    <dbReference type="NCBI Taxonomy" id="728004"/>
    <lineage>
        <taxon>Bacteria</taxon>
        <taxon>Pseudomonadati</taxon>
        <taxon>Pseudomonadota</taxon>
        <taxon>Betaproteobacteria</taxon>
        <taxon>Burkholderiales</taxon>
        <taxon>Oxalobacteraceae</taxon>
        <taxon>Glaciimonas</taxon>
    </lineage>
</organism>
<comment type="subcellular location">
    <subcellularLocation>
        <location evidence="1 8">Cell membrane</location>
        <topology evidence="1 8">Multi-pass membrane protein</topology>
    </subcellularLocation>
</comment>
<comment type="similarity">
    <text evidence="2 8">Belongs to the 4-toluene sulfonate uptake permease (TSUP) (TC 2.A.102) family.</text>
</comment>
<dbReference type="InterPro" id="IPR002781">
    <property type="entry name" value="TM_pro_TauE-like"/>
</dbReference>
<dbReference type="GO" id="GO:0005886">
    <property type="term" value="C:plasma membrane"/>
    <property type="evidence" value="ECO:0007669"/>
    <property type="project" value="UniProtKB-SubCell"/>
</dbReference>
<feature type="transmembrane region" description="Helical" evidence="8">
    <location>
        <begin position="6"/>
        <end position="39"/>
    </location>
</feature>
<evidence type="ECO:0000256" key="5">
    <source>
        <dbReference type="ARBA" id="ARBA00022692"/>
    </source>
</evidence>
<dbReference type="PANTHER" id="PTHR30269:SF0">
    <property type="entry name" value="MEMBRANE TRANSPORTER PROTEIN YFCA-RELATED"/>
    <property type="match status" value="1"/>
</dbReference>
<dbReference type="InterPro" id="IPR052017">
    <property type="entry name" value="TSUP"/>
</dbReference>
<evidence type="ECO:0000256" key="7">
    <source>
        <dbReference type="ARBA" id="ARBA00023136"/>
    </source>
</evidence>
<feature type="transmembrane region" description="Helical" evidence="8">
    <location>
        <begin position="99"/>
        <end position="117"/>
    </location>
</feature>
<proteinExistence type="inferred from homology"/>
<keyword evidence="5 8" id="KW-0812">Transmembrane</keyword>
<feature type="transmembrane region" description="Helical" evidence="8">
    <location>
        <begin position="129"/>
        <end position="146"/>
    </location>
</feature>